<accession>A0ABW6WY71</accession>
<evidence type="ECO:0000256" key="5">
    <source>
        <dbReference type="SAM" id="MobiDB-lite"/>
    </source>
</evidence>
<evidence type="ECO:0000313" key="7">
    <source>
        <dbReference type="EMBL" id="MFF5297242.1"/>
    </source>
</evidence>
<dbReference type="EMBL" id="JBIAZU010000010">
    <property type="protein sequence ID" value="MFF5297242.1"/>
    <property type="molecule type" value="Genomic_DNA"/>
</dbReference>
<dbReference type="PROSITE" id="PS00893">
    <property type="entry name" value="NUDIX_BOX"/>
    <property type="match status" value="1"/>
</dbReference>
<dbReference type="PRINTS" id="PR00502">
    <property type="entry name" value="NUDIXFAMILY"/>
</dbReference>
<dbReference type="GO" id="GO:0016787">
    <property type="term" value="F:hydrolase activity"/>
    <property type="evidence" value="ECO:0007669"/>
    <property type="project" value="UniProtKB-KW"/>
</dbReference>
<evidence type="ECO:0000259" key="6">
    <source>
        <dbReference type="PROSITE" id="PS51462"/>
    </source>
</evidence>
<dbReference type="Gene3D" id="3.90.79.10">
    <property type="entry name" value="Nucleoside Triphosphate Pyrophosphohydrolase"/>
    <property type="match status" value="1"/>
</dbReference>
<gene>
    <name evidence="7" type="ORF">ACFY35_48100</name>
</gene>
<dbReference type="Proteomes" id="UP001602245">
    <property type="component" value="Unassembled WGS sequence"/>
</dbReference>
<proteinExistence type="inferred from homology"/>
<comment type="similarity">
    <text evidence="2 4">Belongs to the Nudix hydrolase family.</text>
</comment>
<keyword evidence="3 4" id="KW-0378">Hydrolase</keyword>
<dbReference type="InterPro" id="IPR020084">
    <property type="entry name" value="NUDIX_hydrolase_CS"/>
</dbReference>
<feature type="domain" description="Nudix hydrolase" evidence="6">
    <location>
        <begin position="4"/>
        <end position="126"/>
    </location>
</feature>
<organism evidence="7 8">
    <name type="scientific">Paractinoplanes globisporus</name>
    <dbReference type="NCBI Taxonomy" id="113565"/>
    <lineage>
        <taxon>Bacteria</taxon>
        <taxon>Bacillati</taxon>
        <taxon>Actinomycetota</taxon>
        <taxon>Actinomycetes</taxon>
        <taxon>Micromonosporales</taxon>
        <taxon>Micromonosporaceae</taxon>
        <taxon>Paractinoplanes</taxon>
    </lineage>
</organism>
<evidence type="ECO:0000256" key="4">
    <source>
        <dbReference type="RuleBase" id="RU003476"/>
    </source>
</evidence>
<keyword evidence="8" id="KW-1185">Reference proteome</keyword>
<protein>
    <submittedName>
        <fullName evidence="7">NUDIX hydrolase</fullName>
    </submittedName>
</protein>
<dbReference type="SUPFAM" id="SSF55811">
    <property type="entry name" value="Nudix"/>
    <property type="match status" value="1"/>
</dbReference>
<comment type="cofactor">
    <cofactor evidence="1">
        <name>Mg(2+)</name>
        <dbReference type="ChEBI" id="CHEBI:18420"/>
    </cofactor>
</comment>
<dbReference type="CDD" id="cd02883">
    <property type="entry name" value="NUDIX_Hydrolase"/>
    <property type="match status" value="1"/>
</dbReference>
<dbReference type="PANTHER" id="PTHR43046:SF2">
    <property type="entry name" value="8-OXO-DGTP DIPHOSPHATASE-RELATED"/>
    <property type="match status" value="1"/>
</dbReference>
<evidence type="ECO:0000256" key="3">
    <source>
        <dbReference type="ARBA" id="ARBA00022801"/>
    </source>
</evidence>
<comment type="caution">
    <text evidence="7">The sequence shown here is derived from an EMBL/GenBank/DDBJ whole genome shotgun (WGS) entry which is preliminary data.</text>
</comment>
<name>A0ABW6WY71_9ACTN</name>
<sequence length="155" mass="16955">MTTPRHSVSVAAVVTDEQDRVLVIQRRDNGAWQLPGGILELEESVEDGVRREFHEETGVVIEPIGLTGVYKNMKLGVVALVFRGRLLDGTPHPTEESAAVDWWTVDRVATEMNETFAARILDALAPGASPAIRQHDGARFIDGDTEASPVPTDRD</sequence>
<dbReference type="RefSeq" id="WP_051115364.1">
    <property type="nucleotide sequence ID" value="NZ_JBIAZU010000010.1"/>
</dbReference>
<reference evidence="7 8" key="1">
    <citation type="submission" date="2024-10" db="EMBL/GenBank/DDBJ databases">
        <title>The Natural Products Discovery Center: Release of the First 8490 Sequenced Strains for Exploring Actinobacteria Biosynthetic Diversity.</title>
        <authorList>
            <person name="Kalkreuter E."/>
            <person name="Kautsar S.A."/>
            <person name="Yang D."/>
            <person name="Bader C.D."/>
            <person name="Teijaro C.N."/>
            <person name="Fluegel L."/>
            <person name="Davis C.M."/>
            <person name="Simpson J.R."/>
            <person name="Lauterbach L."/>
            <person name="Steele A.D."/>
            <person name="Gui C."/>
            <person name="Meng S."/>
            <person name="Li G."/>
            <person name="Viehrig K."/>
            <person name="Ye F."/>
            <person name="Su P."/>
            <person name="Kiefer A.F."/>
            <person name="Nichols A."/>
            <person name="Cepeda A.J."/>
            <person name="Yan W."/>
            <person name="Fan B."/>
            <person name="Jiang Y."/>
            <person name="Adhikari A."/>
            <person name="Zheng C.-J."/>
            <person name="Schuster L."/>
            <person name="Cowan T.M."/>
            <person name="Smanski M.J."/>
            <person name="Chevrette M.G."/>
            <person name="De Carvalho L.P.S."/>
            <person name="Shen B."/>
        </authorList>
    </citation>
    <scope>NUCLEOTIDE SEQUENCE [LARGE SCALE GENOMIC DNA]</scope>
    <source>
        <strain evidence="7 8">NPDC000087</strain>
    </source>
</reference>
<dbReference type="InterPro" id="IPR000086">
    <property type="entry name" value="NUDIX_hydrolase_dom"/>
</dbReference>
<evidence type="ECO:0000313" key="8">
    <source>
        <dbReference type="Proteomes" id="UP001602245"/>
    </source>
</evidence>
<evidence type="ECO:0000256" key="1">
    <source>
        <dbReference type="ARBA" id="ARBA00001946"/>
    </source>
</evidence>
<evidence type="ECO:0000256" key="2">
    <source>
        <dbReference type="ARBA" id="ARBA00005582"/>
    </source>
</evidence>
<dbReference type="Pfam" id="PF00293">
    <property type="entry name" value="NUDIX"/>
    <property type="match status" value="1"/>
</dbReference>
<dbReference type="PROSITE" id="PS51462">
    <property type="entry name" value="NUDIX"/>
    <property type="match status" value="1"/>
</dbReference>
<feature type="region of interest" description="Disordered" evidence="5">
    <location>
        <begin position="135"/>
        <end position="155"/>
    </location>
</feature>
<dbReference type="PANTHER" id="PTHR43046">
    <property type="entry name" value="GDP-MANNOSE MANNOSYL HYDROLASE"/>
    <property type="match status" value="1"/>
</dbReference>
<dbReference type="InterPro" id="IPR015797">
    <property type="entry name" value="NUDIX_hydrolase-like_dom_sf"/>
</dbReference>
<dbReference type="InterPro" id="IPR020476">
    <property type="entry name" value="Nudix_hydrolase"/>
</dbReference>